<keyword evidence="2" id="KW-1185">Reference proteome</keyword>
<protein>
    <submittedName>
        <fullName evidence="1">DUF1858 domain-containing protein</fullName>
    </submittedName>
</protein>
<sequence>MPGRYHDDLSMDEIMRRWPETIRTILDHGLLCVGCPIAPFHTVDDAVREHGIVGHVDFRADLRAAIARSAGTNRRRDLPGSLSAL</sequence>
<dbReference type="PANTHER" id="PTHR39341">
    <property type="entry name" value="BSL7085 PROTEIN"/>
    <property type="match status" value="1"/>
</dbReference>
<evidence type="ECO:0000313" key="2">
    <source>
        <dbReference type="Proteomes" id="UP000601789"/>
    </source>
</evidence>
<accession>A0ABS0SIG9</accession>
<dbReference type="RefSeq" id="WP_198478125.1">
    <property type="nucleotide sequence ID" value="NZ_JADGMQ010000019.1"/>
</dbReference>
<reference evidence="1 2" key="1">
    <citation type="submission" date="2020-10" db="EMBL/GenBank/DDBJ databases">
        <title>Aquamicrobium zhengzhouensis sp. nov., a exopolysaccharide producing bacterium isolated from farmland soil.</title>
        <authorList>
            <person name="Wang X."/>
        </authorList>
    </citation>
    <scope>NUCLEOTIDE SEQUENCE [LARGE SCALE GENOMIC DNA]</scope>
    <source>
        <strain evidence="2">cd-1</strain>
    </source>
</reference>
<dbReference type="NCBIfam" id="TIGR03980">
    <property type="entry name" value="prismane_assoc"/>
    <property type="match status" value="1"/>
</dbReference>
<gene>
    <name evidence="1" type="ORF">IOD40_18175</name>
</gene>
<organism evidence="1 2">
    <name type="scientific">Aquamicrobium zhengzhouense</name>
    <dbReference type="NCBI Taxonomy" id="2781738"/>
    <lineage>
        <taxon>Bacteria</taxon>
        <taxon>Pseudomonadati</taxon>
        <taxon>Pseudomonadota</taxon>
        <taxon>Alphaproteobacteria</taxon>
        <taxon>Hyphomicrobiales</taxon>
        <taxon>Phyllobacteriaceae</taxon>
        <taxon>Aquamicrobium</taxon>
    </lineage>
</organism>
<evidence type="ECO:0000313" key="1">
    <source>
        <dbReference type="EMBL" id="MBI1622586.1"/>
    </source>
</evidence>
<dbReference type="InterPro" id="IPR023883">
    <property type="entry name" value="CHP03980_redox-disulphide"/>
</dbReference>
<comment type="caution">
    <text evidence="1">The sequence shown here is derived from an EMBL/GenBank/DDBJ whole genome shotgun (WGS) entry which is preliminary data.</text>
</comment>
<proteinExistence type="predicted"/>
<name>A0ABS0SIG9_9HYPH</name>
<dbReference type="EMBL" id="JADGMQ010000019">
    <property type="protein sequence ID" value="MBI1622586.1"/>
    <property type="molecule type" value="Genomic_DNA"/>
</dbReference>
<dbReference type="InterPro" id="IPR038062">
    <property type="entry name" value="ScdA-like_N_sf"/>
</dbReference>
<dbReference type="Gene3D" id="1.10.3910.10">
    <property type="entry name" value="SP0561-like"/>
    <property type="match status" value="1"/>
</dbReference>
<dbReference type="PANTHER" id="PTHR39341:SF1">
    <property type="entry name" value="DUF1858 DOMAIN-CONTAINING PROTEIN"/>
    <property type="match status" value="1"/>
</dbReference>
<dbReference type="Proteomes" id="UP000601789">
    <property type="component" value="Unassembled WGS sequence"/>
</dbReference>
<dbReference type="SUPFAM" id="SSF140683">
    <property type="entry name" value="SP0561-like"/>
    <property type="match status" value="1"/>
</dbReference>